<dbReference type="PROSITE" id="PS50853">
    <property type="entry name" value="FN3"/>
    <property type="match status" value="1"/>
</dbReference>
<dbReference type="KEGG" id="asol:BEN76_01975"/>
<dbReference type="SMART" id="SM00060">
    <property type="entry name" value="FN3"/>
    <property type="match status" value="2"/>
</dbReference>
<dbReference type="Pfam" id="PF00041">
    <property type="entry name" value="fn3"/>
    <property type="match status" value="1"/>
</dbReference>
<dbReference type="InterPro" id="IPR032876">
    <property type="entry name" value="J_dom"/>
</dbReference>
<protein>
    <recommendedName>
        <fullName evidence="1">Fibronectin type-III domain-containing protein</fullName>
    </recommendedName>
</protein>
<dbReference type="Pfam" id="PF23666">
    <property type="entry name" value="Rcc01698_C"/>
    <property type="match status" value="1"/>
</dbReference>
<dbReference type="SUPFAM" id="SSF49265">
    <property type="entry name" value="Fibronectin type III"/>
    <property type="match status" value="1"/>
</dbReference>
<dbReference type="InterPro" id="IPR056490">
    <property type="entry name" value="Rcc01698_C"/>
</dbReference>
<evidence type="ECO:0000259" key="1">
    <source>
        <dbReference type="PROSITE" id="PS50853"/>
    </source>
</evidence>
<dbReference type="InterPro" id="IPR036116">
    <property type="entry name" value="FN3_sf"/>
</dbReference>
<proteinExistence type="predicted"/>
<dbReference type="EMBL" id="CP016896">
    <property type="protein sequence ID" value="APV34854.1"/>
    <property type="molecule type" value="Genomic_DNA"/>
</dbReference>
<organism evidence="2 3">
    <name type="scientific">Acinetobacter soli</name>
    <dbReference type="NCBI Taxonomy" id="487316"/>
    <lineage>
        <taxon>Bacteria</taxon>
        <taxon>Pseudomonadati</taxon>
        <taxon>Pseudomonadota</taxon>
        <taxon>Gammaproteobacteria</taxon>
        <taxon>Moraxellales</taxon>
        <taxon>Moraxellaceae</taxon>
        <taxon>Acinetobacter</taxon>
    </lineage>
</organism>
<name>A0A1P8EF71_9GAMM</name>
<dbReference type="Pfam" id="PF13550">
    <property type="entry name" value="Phage-tail_3"/>
    <property type="match status" value="1"/>
</dbReference>
<accession>A0A1P8EF71</accession>
<evidence type="ECO:0000313" key="3">
    <source>
        <dbReference type="Proteomes" id="UP000185674"/>
    </source>
</evidence>
<dbReference type="Proteomes" id="UP000185674">
    <property type="component" value="Chromosome"/>
</dbReference>
<gene>
    <name evidence="2" type="ORF">BEN76_01975</name>
</gene>
<dbReference type="RefSeq" id="WP_076032100.1">
    <property type="nucleotide sequence ID" value="NZ_CP016896.1"/>
</dbReference>
<dbReference type="InterPro" id="IPR003961">
    <property type="entry name" value="FN3_dom"/>
</dbReference>
<dbReference type="eggNOG" id="COG4733">
    <property type="taxonomic scope" value="Bacteria"/>
</dbReference>
<dbReference type="Gene3D" id="2.60.40.10">
    <property type="entry name" value="Immunoglobulins"/>
    <property type="match status" value="1"/>
</dbReference>
<dbReference type="CDD" id="cd00063">
    <property type="entry name" value="FN3"/>
    <property type="match status" value="1"/>
</dbReference>
<dbReference type="STRING" id="487316.BEN76_01975"/>
<feature type="domain" description="Fibronectin type-III" evidence="1">
    <location>
        <begin position="734"/>
        <end position="829"/>
    </location>
</feature>
<dbReference type="AlphaFoldDB" id="A0A1P8EF71"/>
<dbReference type="InterPro" id="IPR013783">
    <property type="entry name" value="Ig-like_fold"/>
</dbReference>
<evidence type="ECO:0000313" key="2">
    <source>
        <dbReference type="EMBL" id="APV34854.1"/>
    </source>
</evidence>
<sequence>MGGLFGSTTISTSDTRINSMRIQQSAYGLCQPLVYGKNRLAANMFWYGDFSSTAHTTTTKSGGKGGKTKTSNTTYTYNASLMLGLCENKIKDIGIIWRDKEQVVTKTENGVQLKPIDQIGFELFDADQNPVWGYLASKHPDEAVHYPFLGYVACANYDLGGSASLSNHNFEVISDITFSDTIHDANPADVVEDLIVHPRYGAAPNLKMADLSEFRRYCTATGLFISPALTEQRAAHEIIHEIVEAVNCAIVPSPDGLKIRSYGDTAVSGNGVTFTPDLTPAYHLTDDDFIGDDQPVRVKRSRDTDAFNHCQIEYVNRFNQYNTETVEAKDQANIEMFGLRTQDPVKYDFFCEPKIARHAVQLLLQRKLYVRNEYEFDLGWKYCRLEPMDIVTLTDESLGLDRFPVRITRIEEDEDGLLTVTAEELALGSRSAVEYDLQASNGYQGGNEEPGNVNAPVIFEPPLDLTDGKNQVWVAASGGSNWGGCNVWASLDNTTYEMIGTIYGSARYGTLISGINASTSSIQVQLNTSSQIFSGTSEDAQVNTTLCRVGDEYVSYVEATLNGSGLYTLGGVLRGRFDDALAHNAGESFVRIDKAIFQHEFNSNLIDKTIYLKFTSFNGLQQKEQTLDEVTAYSHTLNGGRPSGVKGLSLQSPFVGMSFKVQWQPAYGAEGYVVQILSGSQLLRTVETTSTDYSYSMDEAKVDGIQRNYTVRVASKTANSTSTFTDLNISNAVPPVLANVYTSATSNSITVTWIPSEVPDLKDYQVWISKNASFDPETLAASWTGTENACTIGNLDSTTTYYIRVAARDVWKPTSWNYSARVTQATLEA</sequence>
<reference evidence="2 3" key="1">
    <citation type="submission" date="2016-08" db="EMBL/GenBank/DDBJ databases">
        <title>Complete genome sequence of Acinetobacter baylyi strain GFJ2.</title>
        <authorList>
            <person name="Tabata M."/>
            <person name="Kuboki S."/>
            <person name="Gibu N."/>
            <person name="Kinouchi Y."/>
            <person name="Vangnai A."/>
            <person name="Kasai D."/>
            <person name="Fukuda M."/>
        </authorList>
    </citation>
    <scope>NUCLEOTIDE SEQUENCE [LARGE SCALE GENOMIC DNA]</scope>
    <source>
        <strain evidence="2 3">GFJ2</strain>
    </source>
</reference>